<feature type="signal peptide" evidence="3">
    <location>
        <begin position="1"/>
        <end position="18"/>
    </location>
</feature>
<name>A0A3N2Q499_SODAK</name>
<feature type="chain" id="PRO_5018069472" evidence="3">
    <location>
        <begin position="19"/>
        <end position="501"/>
    </location>
</feature>
<dbReference type="RefSeq" id="XP_028469385.1">
    <property type="nucleotide sequence ID" value="XM_028611435.1"/>
</dbReference>
<dbReference type="InterPro" id="IPR002225">
    <property type="entry name" value="3Beta_OHSteriod_DH/Estase"/>
</dbReference>
<dbReference type="EMBL" id="ML119052">
    <property type="protein sequence ID" value="ROT41579.1"/>
    <property type="molecule type" value="Genomic_DNA"/>
</dbReference>
<evidence type="ECO:0000256" key="2">
    <source>
        <dbReference type="ARBA" id="ARBA00023445"/>
    </source>
</evidence>
<keyword evidence="6" id="KW-1185">Reference proteome</keyword>
<dbReference type="Gene3D" id="3.40.50.720">
    <property type="entry name" value="NAD(P)-binding Rossmann-like Domain"/>
    <property type="match status" value="1"/>
</dbReference>
<evidence type="ECO:0000313" key="5">
    <source>
        <dbReference type="EMBL" id="ROT41579.1"/>
    </source>
</evidence>
<dbReference type="InterPro" id="IPR036291">
    <property type="entry name" value="NAD(P)-bd_dom_sf"/>
</dbReference>
<dbReference type="STRING" id="1314773.A0A3N2Q499"/>
<protein>
    <submittedName>
        <fullName evidence="5">NAD(P)-binding protein</fullName>
    </submittedName>
</protein>
<gene>
    <name evidence="5" type="ORF">SODALDRAFT_331326</name>
</gene>
<dbReference type="Pfam" id="PF01073">
    <property type="entry name" value="3Beta_HSD"/>
    <property type="match status" value="1"/>
</dbReference>
<dbReference type="Proteomes" id="UP000272025">
    <property type="component" value="Unassembled WGS sequence"/>
</dbReference>
<dbReference type="GO" id="GO:0005783">
    <property type="term" value="C:endoplasmic reticulum"/>
    <property type="evidence" value="ECO:0007669"/>
    <property type="project" value="TreeGrafter"/>
</dbReference>
<proteinExistence type="inferred from homology"/>
<reference evidence="5 6" key="1">
    <citation type="journal article" date="2018" name="Mol. Ecol.">
        <title>The obligate alkalophilic soda-lake fungus Sodiomyces alkalinus has shifted to a protein diet.</title>
        <authorList>
            <person name="Grum-Grzhimaylo A.A."/>
            <person name="Falkoski D.L."/>
            <person name="van den Heuvel J."/>
            <person name="Valero-Jimenez C.A."/>
            <person name="Min B."/>
            <person name="Choi I.G."/>
            <person name="Lipzen A."/>
            <person name="Daum C.G."/>
            <person name="Aanen D.K."/>
            <person name="Tsang A."/>
            <person name="Henrissat B."/>
            <person name="Bilanenko E.N."/>
            <person name="de Vries R.P."/>
            <person name="van Kan J.A.L."/>
            <person name="Grigoriev I.V."/>
            <person name="Debets A.J.M."/>
        </authorList>
    </citation>
    <scope>NUCLEOTIDE SEQUENCE [LARGE SCALE GENOMIC DNA]</scope>
    <source>
        <strain evidence="5 6">F11</strain>
    </source>
</reference>
<dbReference type="PANTHER" id="PTHR10366:SF447">
    <property type="entry name" value="HYDROXYSTEROID DEHYDROGENASE_ISOMERASE FAMILY PROTEIN, PUTATIVE (AFU_ORTHOLOGUE AFUA_1G06450)-RELATED"/>
    <property type="match status" value="1"/>
</dbReference>
<dbReference type="PANTHER" id="PTHR10366">
    <property type="entry name" value="NAD DEPENDENT EPIMERASE/DEHYDRATASE"/>
    <property type="match status" value="1"/>
</dbReference>
<keyword evidence="1" id="KW-0560">Oxidoreductase</keyword>
<comment type="similarity">
    <text evidence="2">Belongs to the NAD(P)-dependent epimerase/dehydratase family. Dihydroflavonol-4-reductase subfamily.</text>
</comment>
<evidence type="ECO:0000256" key="1">
    <source>
        <dbReference type="ARBA" id="ARBA00023002"/>
    </source>
</evidence>
<keyword evidence="3" id="KW-0732">Signal</keyword>
<feature type="domain" description="3-beta hydroxysteroid dehydrogenase/isomerase" evidence="4">
    <location>
        <begin position="66"/>
        <end position="363"/>
    </location>
</feature>
<organism evidence="5 6">
    <name type="scientific">Sodiomyces alkalinus (strain CBS 110278 / VKM F-3762 / F11)</name>
    <name type="common">Alkaliphilic filamentous fungus</name>
    <dbReference type="NCBI Taxonomy" id="1314773"/>
    <lineage>
        <taxon>Eukaryota</taxon>
        <taxon>Fungi</taxon>
        <taxon>Dikarya</taxon>
        <taxon>Ascomycota</taxon>
        <taxon>Pezizomycotina</taxon>
        <taxon>Sordariomycetes</taxon>
        <taxon>Hypocreomycetidae</taxon>
        <taxon>Glomerellales</taxon>
        <taxon>Plectosphaerellaceae</taxon>
        <taxon>Sodiomyces</taxon>
    </lineage>
</organism>
<dbReference type="GO" id="GO:0006696">
    <property type="term" value="P:ergosterol biosynthetic process"/>
    <property type="evidence" value="ECO:0007669"/>
    <property type="project" value="TreeGrafter"/>
</dbReference>
<dbReference type="GO" id="GO:0000252">
    <property type="term" value="F:3-beta-hydroxysteroid dehydrogenase [NAD(P)+]/C4-decarboxylase activity"/>
    <property type="evidence" value="ECO:0007669"/>
    <property type="project" value="TreeGrafter"/>
</dbReference>
<evidence type="ECO:0000256" key="3">
    <source>
        <dbReference type="SAM" id="SignalP"/>
    </source>
</evidence>
<dbReference type="SUPFAM" id="SSF51735">
    <property type="entry name" value="NAD(P)-binding Rossmann-fold domains"/>
    <property type="match status" value="1"/>
</dbReference>
<dbReference type="AlphaFoldDB" id="A0A3N2Q499"/>
<dbReference type="OrthoDB" id="10058185at2759"/>
<evidence type="ECO:0000259" key="4">
    <source>
        <dbReference type="Pfam" id="PF01073"/>
    </source>
</evidence>
<sequence length="501" mass="54075">MASVALFLLLWAWKVNHAMSTTHPDLLKLTKGPWLEEDIKRVYRRVEEAPCDWKPHLPPKRERRYIVVGGSGLVGGYIVLQLLQRGQPPSSIRIVDARPPVREELLAGSAAHVDFVQADITSESSTQAAFAKPWDPSVGGLPLTVFHTAAVIRPSERSPLVYDRCARVNVTGTAHVLAASQRAGADVLIATSSCSTSLRPVTWFNAPWSRWPTNYVQTMTEDDFFAPLRRHEEFFANYARSKAEAERLVCAADARGGSGGGSGGGRGSGGPGTALRTGVIRPGNGIYGASPDVIVTPVLTMDAFPTFSAPWVQNWVHGGNVALAHLDLEAALLGPHADAVAGRPFLVTDEGPPPRFADFYTALRTVCDPSPAVHYPPPVLLLALATVIEGWCLLLWHVPVLTRLGLREPPMPLYLLQRPCLNGAINCIIDDRAARRPVHEGGIGYHGVCTTMEGLCMQLADWNRRRQARGGEKSSSAVGAALKTTIKSVAEVGSDPAARRG</sequence>
<accession>A0A3N2Q499</accession>
<dbReference type="InterPro" id="IPR050425">
    <property type="entry name" value="NAD(P)_dehydrat-like"/>
</dbReference>
<dbReference type="GeneID" id="39579913"/>
<evidence type="ECO:0000313" key="6">
    <source>
        <dbReference type="Proteomes" id="UP000272025"/>
    </source>
</evidence>